<dbReference type="Gene3D" id="2.60.120.200">
    <property type="match status" value="1"/>
</dbReference>
<feature type="chain" id="PRO_5001800287" description="MAM domain-containing protein" evidence="1">
    <location>
        <begin position="23"/>
        <end position="1384"/>
    </location>
</feature>
<dbReference type="SUPFAM" id="SSF103647">
    <property type="entry name" value="TSP type-3 repeat"/>
    <property type="match status" value="3"/>
</dbReference>
<dbReference type="InterPro" id="IPR028974">
    <property type="entry name" value="TSP_type-3_rpt"/>
</dbReference>
<dbReference type="PROSITE" id="PS00018">
    <property type="entry name" value="EF_HAND_1"/>
    <property type="match status" value="1"/>
</dbReference>
<keyword evidence="1" id="KW-0732">Signal</keyword>
<evidence type="ECO:0000259" key="3">
    <source>
        <dbReference type="Pfam" id="PF21959"/>
    </source>
</evidence>
<dbReference type="InterPro" id="IPR054215">
    <property type="entry name" value="DUF6923"/>
</dbReference>
<dbReference type="Proteomes" id="UP000028713">
    <property type="component" value="Unassembled WGS sequence"/>
</dbReference>
<evidence type="ECO:0000313" key="5">
    <source>
        <dbReference type="Proteomes" id="UP000028713"/>
    </source>
</evidence>
<dbReference type="InterPro" id="IPR026395">
    <property type="entry name" value="CshA_fibril"/>
</dbReference>
<dbReference type="eggNOG" id="COG3291">
    <property type="taxonomic scope" value="Bacteria"/>
</dbReference>
<reference evidence="4 5" key="1">
    <citation type="submission" date="2014-07" db="EMBL/GenBank/DDBJ databases">
        <title>Genome of Chryseobacterium formosense LMG 24722.</title>
        <authorList>
            <person name="Pipes S.E."/>
            <person name="Stropko S.J."/>
            <person name="Newman J.D."/>
        </authorList>
    </citation>
    <scope>NUCLEOTIDE SEQUENCE [LARGE SCALE GENOMIC DNA]</scope>
    <source>
        <strain evidence="4 5">LMG 24722</strain>
    </source>
</reference>
<feature type="signal peptide" evidence="1">
    <location>
        <begin position="1"/>
        <end position="22"/>
    </location>
</feature>
<feature type="domain" description="DUF6923" evidence="3">
    <location>
        <begin position="343"/>
        <end position="545"/>
    </location>
</feature>
<evidence type="ECO:0000259" key="2">
    <source>
        <dbReference type="Pfam" id="PF19076"/>
    </source>
</evidence>
<organism evidence="4 5">
    <name type="scientific">Chryseobacterium formosense</name>
    <dbReference type="NCBI Taxonomy" id="236814"/>
    <lineage>
        <taxon>Bacteria</taxon>
        <taxon>Pseudomonadati</taxon>
        <taxon>Bacteroidota</taxon>
        <taxon>Flavobacteriia</taxon>
        <taxon>Flavobacteriales</taxon>
        <taxon>Weeksellaceae</taxon>
        <taxon>Chryseobacterium group</taxon>
        <taxon>Chryseobacterium</taxon>
    </lineage>
</organism>
<dbReference type="GO" id="GO:0005975">
    <property type="term" value="P:carbohydrate metabolic process"/>
    <property type="evidence" value="ECO:0007669"/>
    <property type="project" value="UniProtKB-ARBA"/>
</dbReference>
<dbReference type="EMBL" id="JPRP01000008">
    <property type="protein sequence ID" value="KFE97196.1"/>
    <property type="molecule type" value="Genomic_DNA"/>
</dbReference>
<evidence type="ECO:0000256" key="1">
    <source>
        <dbReference type="SAM" id="SignalP"/>
    </source>
</evidence>
<sequence length="1384" mass="144709">MMKQLTKYLFLLALFLGLVVNAQNKTLEFTAASASGNGFALDTGLFTFLQNTNNPTGTAYSAYTPALTARVEISNIQYSSASPTATFPTTPRSNIVFGWDGANIVPGLPGLINTSLIPYPNSYFTSGIVAGEGFNTESGGNTGISFFTAVSVLYGQPFGRYHMADITITFNRPVDNPILHFSGMGAGDFAYYTNEFELIGVNGSMPAISLSKLSGTSSLEVSGYEINNREDASDPYPLGLGSVRFNGSGITTLKFKSFIRGFDIPDDGIVEWAGSPDDITSGDYTEISVSVLEDELPPFQCNGLAYIISNTNTGGPQANYISGLQSFNLSTAVTTLIDDQLINAASNRFINGIGYNVLDNYIYGIRQFTSDVVRIGSDGNVQILPTIGSVLDPTKRYESGDVSPDGKLYVYSSDVAKMYSINLNASASDYLTPVERATGTLFFDDFAFSPIDGMIYGITRSTQRLFRFNPTTNAFTNIGAISGLSSTDGVTYGTALMDNEGNLYFANNTSGITYKINTPHLATGAVTATILTNLSVTPGDGARCPSIITPVAVADSGCATATGVSSFNVSSNDNVGTYPIDPLSTKLIDPTTLAQVSSVNIVGQGTFAINSTTGAIEFTPAAGYSGTSINYVVADVNGNYSAPAQLSLSVCIPACTGTDSDSDGVADMCDLDDDNDGILDTDECSGSNKVVNGTFANSNNWNLANWGIGSGYASITNDGNVANTNTITQIVNGLSQGTVNLNFSALFFNGGNQERLDVYLGSTRYASFVSAAGNGNVTVTTENGATVNIASFPESSSWSTGWQNIQMTFPNTTSDFTKVLKFDAYRTGSGNGDDIGLDNISLTIPNCDTDGDGIPNYLDLDSDGDGCFDAIEGSDSVKLAQLKANGSINGVIDSQGVPVLVNVGGAADINSAQGQSVGTSQDSTLNACIDTDGDGVPDLEDLDNDNDGILDCTENGFNGDPNTVFKSNGNTTVVTNPSTGPLYQFRLTNVTGQQGQAWSYGKADFSKSFTISMQAMLSDADGIAMVFQNSPLGTSASGTNGQGLGARGIANGIALELDTFQNDCTNDANNGQNCDPGYDHGSIRTTAGWIGAGKLAGDGQLGDGTVNDGLWHNVVVNWNAMTRNLSYTFDGVEVTSYTFPASGANSLETILGGTNKAYFGYTASTGNFGGANSIGFNSPCTIPLYFDTDGDGILDYLDLDSDNDGCLDAIEGNENVTTSQLVTAVGTLTVGIGSTAANKNLGNTVDLNGVPTIVNAGGAADIGSDQGQGVGSSQNASVNSCPTTCTKPGDFTSSGAPTKVGITVQDKASTWPEAIPNGHIALESREKGLVITRVAHVSTTPNLTTDSIKDPKEGMLVYDIQDSCVKLFNGLTWNCIRRSCNDTN</sequence>
<dbReference type="InterPro" id="IPR056573">
    <property type="entry name" value="Lectin_L-type_dom"/>
</dbReference>
<dbReference type="Pfam" id="PF21959">
    <property type="entry name" value="DUF6923"/>
    <property type="match status" value="1"/>
</dbReference>
<dbReference type="InterPro" id="IPR013320">
    <property type="entry name" value="ConA-like_dom_sf"/>
</dbReference>
<accession>A0A085YYD3</accession>
<gene>
    <name evidence="4" type="ORF">IX39_20585</name>
</gene>
<keyword evidence="5" id="KW-1185">Reference proteome</keyword>
<dbReference type="SUPFAM" id="SSF49899">
    <property type="entry name" value="Concanavalin A-like lectins/glucanases"/>
    <property type="match status" value="1"/>
</dbReference>
<dbReference type="InterPro" id="IPR018247">
    <property type="entry name" value="EF_Hand_1_Ca_BS"/>
</dbReference>
<proteinExistence type="predicted"/>
<feature type="domain" description="CshA" evidence="2">
    <location>
        <begin position="562"/>
        <end position="640"/>
    </location>
</feature>
<name>A0A085YYD3_9FLAO</name>
<dbReference type="GO" id="GO:0005509">
    <property type="term" value="F:calcium ion binding"/>
    <property type="evidence" value="ECO:0007669"/>
    <property type="project" value="InterPro"/>
</dbReference>
<evidence type="ECO:0000313" key="4">
    <source>
        <dbReference type="EMBL" id="KFE97196.1"/>
    </source>
</evidence>
<evidence type="ECO:0008006" key="6">
    <source>
        <dbReference type="Google" id="ProtNLM"/>
    </source>
</evidence>
<dbReference type="CDD" id="cd01951">
    <property type="entry name" value="lectin_L-type"/>
    <property type="match status" value="1"/>
</dbReference>
<protein>
    <recommendedName>
        <fullName evidence="6">MAM domain-containing protein</fullName>
    </recommendedName>
</protein>
<dbReference type="Pfam" id="PF18483">
    <property type="entry name" value="Lectin_L-type_dom"/>
    <property type="match status" value="1"/>
</dbReference>
<dbReference type="SUPFAM" id="SSF63829">
    <property type="entry name" value="Calcium-dependent phosphotriesterase"/>
    <property type="match status" value="1"/>
</dbReference>
<dbReference type="eggNOG" id="COG3391">
    <property type="taxonomic scope" value="Bacteria"/>
</dbReference>
<dbReference type="Gene3D" id="4.10.1080.10">
    <property type="entry name" value="TSP type-3 repeat"/>
    <property type="match status" value="1"/>
</dbReference>
<dbReference type="GO" id="GO:0004553">
    <property type="term" value="F:hydrolase activity, hydrolyzing O-glycosyl compounds"/>
    <property type="evidence" value="ECO:0007669"/>
    <property type="project" value="UniProtKB-ARBA"/>
</dbReference>
<dbReference type="STRING" id="236814.IX39_20585"/>
<comment type="caution">
    <text evidence="4">The sequence shown here is derived from an EMBL/GenBank/DDBJ whole genome shotgun (WGS) entry which is preliminary data.</text>
</comment>
<dbReference type="Pfam" id="PF19076">
    <property type="entry name" value="CshA_repeat"/>
    <property type="match status" value="1"/>
</dbReference>
<dbReference type="eggNOG" id="COG1361">
    <property type="taxonomic scope" value="Bacteria"/>
</dbReference>